<evidence type="ECO:0000256" key="8">
    <source>
        <dbReference type="ARBA" id="ARBA00035585"/>
    </source>
</evidence>
<proteinExistence type="inferred from homology"/>
<reference evidence="11 12" key="1">
    <citation type="submission" date="2019-06" db="EMBL/GenBank/DDBJ databases">
        <title>Sequencing the genomes of 1000 actinobacteria strains.</title>
        <authorList>
            <person name="Klenk H.-P."/>
        </authorList>
    </citation>
    <scope>NUCLEOTIDE SEQUENCE [LARGE SCALE GENOMIC DNA]</scope>
    <source>
        <strain evidence="11 12">DSM 20427</strain>
    </source>
</reference>
<dbReference type="InterPro" id="IPR003691">
    <property type="entry name" value="FluC"/>
</dbReference>
<keyword evidence="10" id="KW-0915">Sodium</keyword>
<keyword evidence="10" id="KW-0406">Ion transport</keyword>
<evidence type="ECO:0000256" key="10">
    <source>
        <dbReference type="HAMAP-Rule" id="MF_00454"/>
    </source>
</evidence>
<feature type="binding site" evidence="10">
    <location>
        <position position="73"/>
    </location>
    <ligand>
        <name>Na(+)</name>
        <dbReference type="ChEBI" id="CHEBI:29101"/>
        <note>structural</note>
    </ligand>
</feature>
<protein>
    <recommendedName>
        <fullName evidence="10">Fluoride-specific ion channel FluC</fullName>
    </recommendedName>
</protein>
<evidence type="ECO:0000256" key="5">
    <source>
        <dbReference type="ARBA" id="ARBA00023136"/>
    </source>
</evidence>
<keyword evidence="6 10" id="KW-0407">Ion channel</keyword>
<comment type="function">
    <text evidence="9 10">Fluoride-specific ion channel. Important for reducing fluoride concentration in the cell, thus reducing its toxicity.</text>
</comment>
<comment type="similarity">
    <text evidence="7 10">Belongs to the fluoride channel Fluc/FEX (TC 1.A.43) family.</text>
</comment>
<dbReference type="Pfam" id="PF02537">
    <property type="entry name" value="CRCB"/>
    <property type="match status" value="1"/>
</dbReference>
<sequence length="124" mass="12931">MNALEWGALIVGGGIGAGARYLLDGAIMRGRKDAFPLGILVVNIVGSFLLGLLTGVPQVSPPWLAIIGTGVLGGFTTFSTVAVETVLLAQRRRRDWAWVNLLGTFLVCLVAAAVGLTIGGLFPR</sequence>
<comment type="subcellular location">
    <subcellularLocation>
        <location evidence="1 10">Cell membrane</location>
        <topology evidence="1 10">Multi-pass membrane protein</topology>
    </subcellularLocation>
</comment>
<feature type="binding site" evidence="10">
    <location>
        <position position="76"/>
    </location>
    <ligand>
        <name>Na(+)</name>
        <dbReference type="ChEBI" id="CHEBI:29101"/>
        <note>structural</note>
    </ligand>
</feature>
<dbReference type="GO" id="GO:0005886">
    <property type="term" value="C:plasma membrane"/>
    <property type="evidence" value="ECO:0007669"/>
    <property type="project" value="UniProtKB-SubCell"/>
</dbReference>
<evidence type="ECO:0000256" key="2">
    <source>
        <dbReference type="ARBA" id="ARBA00022475"/>
    </source>
</evidence>
<dbReference type="HAMAP" id="MF_00454">
    <property type="entry name" value="FluC"/>
    <property type="match status" value="1"/>
</dbReference>
<comment type="activity regulation">
    <text evidence="10">Na(+) is not transported, but it plays an essential structural role and its presence is essential for fluoride channel function.</text>
</comment>
<evidence type="ECO:0000313" key="11">
    <source>
        <dbReference type="EMBL" id="TQM98002.1"/>
    </source>
</evidence>
<accession>A0A4Y3UPK0</accession>
<evidence type="ECO:0000256" key="1">
    <source>
        <dbReference type="ARBA" id="ARBA00004651"/>
    </source>
</evidence>
<evidence type="ECO:0000256" key="7">
    <source>
        <dbReference type="ARBA" id="ARBA00035120"/>
    </source>
</evidence>
<feature type="transmembrane region" description="Helical" evidence="10">
    <location>
        <begin position="101"/>
        <end position="122"/>
    </location>
</feature>
<keyword evidence="5 10" id="KW-0472">Membrane</keyword>
<organism evidence="11 12">
    <name type="scientific">Microbacterium lacticum</name>
    <dbReference type="NCBI Taxonomy" id="33885"/>
    <lineage>
        <taxon>Bacteria</taxon>
        <taxon>Bacillati</taxon>
        <taxon>Actinomycetota</taxon>
        <taxon>Actinomycetes</taxon>
        <taxon>Micrococcales</taxon>
        <taxon>Microbacteriaceae</taxon>
        <taxon>Microbacterium</taxon>
    </lineage>
</organism>
<feature type="transmembrane region" description="Helical" evidence="10">
    <location>
        <begin position="6"/>
        <end position="23"/>
    </location>
</feature>
<dbReference type="GO" id="GO:0046872">
    <property type="term" value="F:metal ion binding"/>
    <property type="evidence" value="ECO:0007669"/>
    <property type="project" value="UniProtKB-KW"/>
</dbReference>
<keyword evidence="10" id="KW-0813">Transport</keyword>
<evidence type="ECO:0000256" key="6">
    <source>
        <dbReference type="ARBA" id="ARBA00023303"/>
    </source>
</evidence>
<dbReference type="EMBL" id="VFPS01000003">
    <property type="protein sequence ID" value="TQM98002.1"/>
    <property type="molecule type" value="Genomic_DNA"/>
</dbReference>
<comment type="caution">
    <text evidence="11">The sequence shown here is derived from an EMBL/GenBank/DDBJ whole genome shotgun (WGS) entry which is preliminary data.</text>
</comment>
<dbReference type="RefSeq" id="WP_141381224.1">
    <property type="nucleotide sequence ID" value="NZ_BJNA01000056.1"/>
</dbReference>
<keyword evidence="10" id="KW-0479">Metal-binding</keyword>
<evidence type="ECO:0000256" key="9">
    <source>
        <dbReference type="ARBA" id="ARBA00049940"/>
    </source>
</evidence>
<comment type="catalytic activity">
    <reaction evidence="8">
        <text>fluoride(in) = fluoride(out)</text>
        <dbReference type="Rhea" id="RHEA:76159"/>
        <dbReference type="ChEBI" id="CHEBI:17051"/>
    </reaction>
    <physiologicalReaction direction="left-to-right" evidence="8">
        <dbReference type="Rhea" id="RHEA:76160"/>
    </physiologicalReaction>
</comment>
<dbReference type="GO" id="GO:0140114">
    <property type="term" value="P:cellular detoxification of fluoride"/>
    <property type="evidence" value="ECO:0007669"/>
    <property type="project" value="UniProtKB-UniRule"/>
</dbReference>
<keyword evidence="4 10" id="KW-1133">Transmembrane helix</keyword>
<dbReference type="GO" id="GO:0062054">
    <property type="term" value="F:fluoride channel activity"/>
    <property type="evidence" value="ECO:0007669"/>
    <property type="project" value="UniProtKB-UniRule"/>
</dbReference>
<feature type="transmembrane region" description="Helical" evidence="10">
    <location>
        <begin position="35"/>
        <end position="57"/>
    </location>
</feature>
<dbReference type="AlphaFoldDB" id="A0A4Y3UPK0"/>
<dbReference type="Proteomes" id="UP000319804">
    <property type="component" value="Unassembled WGS sequence"/>
</dbReference>
<dbReference type="PANTHER" id="PTHR28259">
    <property type="entry name" value="FLUORIDE EXPORT PROTEIN 1-RELATED"/>
    <property type="match status" value="1"/>
</dbReference>
<feature type="transmembrane region" description="Helical" evidence="10">
    <location>
        <begin position="63"/>
        <end position="89"/>
    </location>
</feature>
<evidence type="ECO:0000256" key="4">
    <source>
        <dbReference type="ARBA" id="ARBA00022989"/>
    </source>
</evidence>
<dbReference type="OrthoDB" id="5148600at2"/>
<keyword evidence="3 10" id="KW-0812">Transmembrane</keyword>
<keyword evidence="12" id="KW-1185">Reference proteome</keyword>
<dbReference type="PANTHER" id="PTHR28259:SF1">
    <property type="entry name" value="FLUORIDE EXPORT PROTEIN 1-RELATED"/>
    <property type="match status" value="1"/>
</dbReference>
<dbReference type="NCBIfam" id="TIGR00494">
    <property type="entry name" value="crcB"/>
    <property type="match status" value="1"/>
</dbReference>
<gene>
    <name evidence="10" type="primary">fluC</name>
    <name evidence="10" type="synonym">crcB</name>
    <name evidence="11" type="ORF">FHX68_2016</name>
</gene>
<evidence type="ECO:0000313" key="12">
    <source>
        <dbReference type="Proteomes" id="UP000319804"/>
    </source>
</evidence>
<keyword evidence="2 10" id="KW-1003">Cell membrane</keyword>
<evidence type="ECO:0000256" key="3">
    <source>
        <dbReference type="ARBA" id="ARBA00022692"/>
    </source>
</evidence>
<name>A0A4Y3UPK0_9MICO</name>